<gene>
    <name evidence="2" type="ORF">Plo01_13400</name>
</gene>
<organism evidence="2 3">
    <name type="scientific">Planobispora longispora</name>
    <dbReference type="NCBI Taxonomy" id="28887"/>
    <lineage>
        <taxon>Bacteria</taxon>
        <taxon>Bacillati</taxon>
        <taxon>Actinomycetota</taxon>
        <taxon>Actinomycetes</taxon>
        <taxon>Streptosporangiales</taxon>
        <taxon>Streptosporangiaceae</taxon>
        <taxon>Planobispora</taxon>
    </lineage>
</organism>
<keyword evidence="3" id="KW-1185">Reference proteome</keyword>
<dbReference type="InterPro" id="IPR000073">
    <property type="entry name" value="AB_hydrolase_1"/>
</dbReference>
<dbReference type="InterPro" id="IPR029058">
    <property type="entry name" value="AB_hydrolase_fold"/>
</dbReference>
<name>A0A8J3W4J0_9ACTN</name>
<dbReference type="SUPFAM" id="SSF53474">
    <property type="entry name" value="alpha/beta-Hydrolases"/>
    <property type="match status" value="1"/>
</dbReference>
<evidence type="ECO:0000259" key="1">
    <source>
        <dbReference type="Pfam" id="PF00561"/>
    </source>
</evidence>
<dbReference type="AlphaFoldDB" id="A0A8J3W4J0"/>
<feature type="domain" description="AB hydrolase-1" evidence="1">
    <location>
        <begin position="100"/>
        <end position="186"/>
    </location>
</feature>
<dbReference type="Gene3D" id="3.40.50.1820">
    <property type="entry name" value="alpha/beta hydrolase"/>
    <property type="match status" value="1"/>
</dbReference>
<protein>
    <recommendedName>
        <fullName evidence="1">AB hydrolase-1 domain-containing protein</fullName>
    </recommendedName>
</protein>
<dbReference type="Proteomes" id="UP000616724">
    <property type="component" value="Unassembled WGS sequence"/>
</dbReference>
<proteinExistence type="predicted"/>
<accession>A0A8J3W4J0</accession>
<dbReference type="Pfam" id="PF00561">
    <property type="entry name" value="Abhydrolase_1"/>
    <property type="match status" value="1"/>
</dbReference>
<evidence type="ECO:0000313" key="3">
    <source>
        <dbReference type="Proteomes" id="UP000616724"/>
    </source>
</evidence>
<comment type="caution">
    <text evidence="2">The sequence shown here is derived from an EMBL/GenBank/DDBJ whole genome shotgun (WGS) entry which is preliminary data.</text>
</comment>
<dbReference type="GO" id="GO:0003824">
    <property type="term" value="F:catalytic activity"/>
    <property type="evidence" value="ECO:0007669"/>
    <property type="project" value="UniProtKB-ARBA"/>
</dbReference>
<dbReference type="EMBL" id="BOOH01000012">
    <property type="protein sequence ID" value="GIH74911.1"/>
    <property type="molecule type" value="Genomic_DNA"/>
</dbReference>
<evidence type="ECO:0000313" key="2">
    <source>
        <dbReference type="EMBL" id="GIH74911.1"/>
    </source>
</evidence>
<sequence length="292" mass="29709">MGVGPHPATDPGTASCHLKAGSIRGSGGRARRLLGSSLAAVILGLTGCGSGGPARVSPDSALSEQCDAVPSGAERVTLKARDGVRLGAALLGPPDASIGVVLSHGATQSLCDWLTEIDGIAAETRARFLIPDRRGGGSSEGRPDVGSYVTDIVDALHWLKKAGAVRLAVAGTSYGAPIAVAAGQEAGARSAEGAVRLPVCAVIAISPLRSIEEPGGSIQPLDTHLAVPGVWIAAEKDNTGIAANARSLFDELRHDEQGRLVLVPGEDHSLALVQNHPEARLLIKDAILSCPP</sequence>
<reference evidence="2 3" key="1">
    <citation type="submission" date="2021-01" db="EMBL/GenBank/DDBJ databases">
        <title>Whole genome shotgun sequence of Planobispora longispora NBRC 13918.</title>
        <authorList>
            <person name="Komaki H."/>
            <person name="Tamura T."/>
        </authorList>
    </citation>
    <scope>NUCLEOTIDE SEQUENCE [LARGE SCALE GENOMIC DNA]</scope>
    <source>
        <strain evidence="2 3">NBRC 13918</strain>
    </source>
</reference>